<dbReference type="SUPFAM" id="SSF109854">
    <property type="entry name" value="DinB/YfiT-like putative metalloenzymes"/>
    <property type="match status" value="1"/>
</dbReference>
<reference evidence="2 3" key="1">
    <citation type="submission" date="2023-06" db="EMBL/GenBank/DDBJ databases">
        <authorList>
            <person name="Oyuntsetseg B."/>
            <person name="Kim S.B."/>
        </authorList>
    </citation>
    <scope>NUCLEOTIDE SEQUENCE [LARGE SCALE GENOMIC DNA]</scope>
    <source>
        <strain evidence="2 3">2-15</strain>
    </source>
</reference>
<evidence type="ECO:0000259" key="1">
    <source>
        <dbReference type="Pfam" id="PF11716"/>
    </source>
</evidence>
<keyword evidence="3" id="KW-1185">Reference proteome</keyword>
<evidence type="ECO:0000313" key="2">
    <source>
        <dbReference type="EMBL" id="WIX75912.1"/>
    </source>
</evidence>
<dbReference type="InterPro" id="IPR034660">
    <property type="entry name" value="DinB/YfiT-like"/>
</dbReference>
<protein>
    <submittedName>
        <fullName evidence="2">TIGR03086 family metal-binding protein</fullName>
    </submittedName>
</protein>
<dbReference type="GO" id="GO:0046872">
    <property type="term" value="F:metal ion binding"/>
    <property type="evidence" value="ECO:0007669"/>
    <property type="project" value="InterPro"/>
</dbReference>
<feature type="domain" description="Mycothiol-dependent maleylpyruvate isomerase metal-binding" evidence="1">
    <location>
        <begin position="8"/>
        <end position="132"/>
    </location>
</feature>
<dbReference type="InterPro" id="IPR024344">
    <property type="entry name" value="MDMPI_metal-binding"/>
</dbReference>
<dbReference type="NCBIfam" id="TIGR03083">
    <property type="entry name" value="maleylpyruvate isomerase family mycothiol-dependent enzyme"/>
    <property type="match status" value="1"/>
</dbReference>
<organism evidence="2 3">
    <name type="scientific">Amycolatopsis carbonis</name>
    <dbReference type="NCBI Taxonomy" id="715471"/>
    <lineage>
        <taxon>Bacteria</taxon>
        <taxon>Bacillati</taxon>
        <taxon>Actinomycetota</taxon>
        <taxon>Actinomycetes</taxon>
        <taxon>Pseudonocardiales</taxon>
        <taxon>Pseudonocardiaceae</taxon>
        <taxon>Amycolatopsis</taxon>
    </lineage>
</organism>
<dbReference type="NCBIfam" id="TIGR03086">
    <property type="entry name" value="TIGR03086 family metal-binding protein"/>
    <property type="match status" value="1"/>
</dbReference>
<dbReference type="Pfam" id="PF11716">
    <property type="entry name" value="MDMPI_N"/>
    <property type="match status" value="1"/>
</dbReference>
<dbReference type="Proteomes" id="UP001236014">
    <property type="component" value="Chromosome"/>
</dbReference>
<accession>A0A9Y2MUQ1</accession>
<sequence>MDTLALYRQAQDEFDAMLAVVPAERWETRSTCPEWSVRDLAGHAVWGQHQLRAWATGEDYADRSGAPGSPHPAPIAGDDPLTTWRKARAACLAALTPEALTRNTTIPGLGEVPVAAVVSLLTTDLVAHAWDIGHTLGADVRLDPGTVTAAFDWARAHAVRAPGFFGPELTPPPGSDDQTRMLAFLGRAAWEPVAA</sequence>
<evidence type="ECO:0000313" key="3">
    <source>
        <dbReference type="Proteomes" id="UP001236014"/>
    </source>
</evidence>
<dbReference type="InterPro" id="IPR017517">
    <property type="entry name" value="Maleyloyr_isom"/>
</dbReference>
<dbReference type="RefSeq" id="WP_285966674.1">
    <property type="nucleotide sequence ID" value="NZ_CP127294.1"/>
</dbReference>
<dbReference type="AlphaFoldDB" id="A0A9Y2MUQ1"/>
<dbReference type="InterPro" id="IPR017520">
    <property type="entry name" value="CHP03086"/>
</dbReference>
<dbReference type="EMBL" id="CP127294">
    <property type="protein sequence ID" value="WIX75912.1"/>
    <property type="molecule type" value="Genomic_DNA"/>
</dbReference>
<name>A0A9Y2MUQ1_9PSEU</name>
<dbReference type="Gene3D" id="1.20.120.450">
    <property type="entry name" value="dinb family like domain"/>
    <property type="match status" value="1"/>
</dbReference>
<gene>
    <name evidence="2" type="ORF">QRX50_31105</name>
</gene>
<proteinExistence type="predicted"/>
<dbReference type="KEGG" id="acab:QRX50_31105"/>